<feature type="domain" description="NB-ARC" evidence="4">
    <location>
        <begin position="12"/>
        <end position="140"/>
    </location>
</feature>
<proteinExistence type="predicted"/>
<keyword evidence="1" id="KW-0677">Repeat</keyword>
<dbReference type="InterPro" id="IPR027417">
    <property type="entry name" value="P-loop_NTPase"/>
</dbReference>
<comment type="caution">
    <text evidence="5">The sequence shown here is derived from an EMBL/GenBank/DDBJ whole genome shotgun (WGS) entry which is preliminary data.</text>
</comment>
<name>A0ABT8L2E6_9BACT</name>
<feature type="repeat" description="TPR" evidence="3">
    <location>
        <begin position="419"/>
        <end position="452"/>
    </location>
</feature>
<evidence type="ECO:0000313" key="6">
    <source>
        <dbReference type="Proteomes" id="UP001172083"/>
    </source>
</evidence>
<dbReference type="Gene3D" id="3.40.50.300">
    <property type="entry name" value="P-loop containing nucleotide triphosphate hydrolases"/>
    <property type="match status" value="1"/>
</dbReference>
<dbReference type="SMART" id="SM00028">
    <property type="entry name" value="TPR"/>
    <property type="match status" value="6"/>
</dbReference>
<dbReference type="SUPFAM" id="SSF52540">
    <property type="entry name" value="P-loop containing nucleoside triphosphate hydrolases"/>
    <property type="match status" value="1"/>
</dbReference>
<evidence type="ECO:0000256" key="3">
    <source>
        <dbReference type="PROSITE-ProRule" id="PRU00339"/>
    </source>
</evidence>
<dbReference type="Gene3D" id="1.25.40.10">
    <property type="entry name" value="Tetratricopeptide repeat domain"/>
    <property type="match status" value="2"/>
</dbReference>
<dbReference type="Pfam" id="PF13424">
    <property type="entry name" value="TPR_12"/>
    <property type="match status" value="3"/>
</dbReference>
<evidence type="ECO:0000256" key="1">
    <source>
        <dbReference type="ARBA" id="ARBA00022737"/>
    </source>
</evidence>
<dbReference type="InterPro" id="IPR011990">
    <property type="entry name" value="TPR-like_helical_dom_sf"/>
</dbReference>
<dbReference type="PANTHER" id="PTHR45641">
    <property type="entry name" value="TETRATRICOPEPTIDE REPEAT PROTEIN (AFU_ORTHOLOGUE AFUA_6G03870)"/>
    <property type="match status" value="1"/>
</dbReference>
<accession>A0ABT8L2E6</accession>
<dbReference type="Pfam" id="PF00931">
    <property type="entry name" value="NB-ARC"/>
    <property type="match status" value="1"/>
</dbReference>
<organism evidence="5 6">
    <name type="scientific">Agaribacillus aureus</name>
    <dbReference type="NCBI Taxonomy" id="3051825"/>
    <lineage>
        <taxon>Bacteria</taxon>
        <taxon>Pseudomonadati</taxon>
        <taxon>Bacteroidota</taxon>
        <taxon>Cytophagia</taxon>
        <taxon>Cytophagales</taxon>
        <taxon>Splendidivirgaceae</taxon>
        <taxon>Agaribacillus</taxon>
    </lineage>
</organism>
<evidence type="ECO:0000256" key="2">
    <source>
        <dbReference type="ARBA" id="ARBA00022803"/>
    </source>
</evidence>
<dbReference type="InterPro" id="IPR019734">
    <property type="entry name" value="TPR_rpt"/>
</dbReference>
<feature type="repeat" description="TPR" evidence="3">
    <location>
        <begin position="461"/>
        <end position="494"/>
    </location>
</feature>
<dbReference type="PRINTS" id="PR00381">
    <property type="entry name" value="KINESINLIGHT"/>
</dbReference>
<dbReference type="PROSITE" id="PS50005">
    <property type="entry name" value="TPR"/>
    <property type="match status" value="3"/>
</dbReference>
<dbReference type="Proteomes" id="UP001172083">
    <property type="component" value="Unassembled WGS sequence"/>
</dbReference>
<reference evidence="5" key="1">
    <citation type="submission" date="2023-06" db="EMBL/GenBank/DDBJ databases">
        <title>Genomic of Agaribacillus aureum.</title>
        <authorList>
            <person name="Wang G."/>
        </authorList>
    </citation>
    <scope>NUCLEOTIDE SEQUENCE</scope>
    <source>
        <strain evidence="5">BMA12</strain>
    </source>
</reference>
<dbReference type="InterPro" id="IPR002182">
    <property type="entry name" value="NB-ARC"/>
</dbReference>
<sequence>MVGRETELEDLKTLIEQSEKVVVVNGLGGIGKTTLAKRYLAIHNNDYDHIAFIEVSVDEEKGQSNFISAVANDPIIHENLGITLNPKLDETKRTRLIMNGLQQLEGNNLLFIDNATGDLPTSQVTLPTPPRWKVLVTSRVRLDQFALFALDSLSMEDGKILFEKYAGKVDGDALEELLELIDCHTLTIELLAKTYAKSLTMKNVGELVDYLKSNQLHHERLAKEITSEHANNKEITAYSHLLSAFILTDLTDREKWLLKQFTVLPPKPLTVEFLFDLLETKIGEEQEELSDLLQSLHKKGWLQESRRQEFFIHRMIQSILSYQLEINFQDSKNLVEGVTELLSFDQAKDNPIDKFQWVEWGENLLHWFKHSSEPEVFSLMNNLALRYQDLGDYQKAALLLEETLDSDLKNFGENHSTVARTRSNLAVVYSYLGDYQKATELLEKAVESDLQNFGGNHSTVARTRSNLALSYLDQKDYQKAVKLLEKVLTSDLQNFGENHPTVARTRSNLAVVYRKLGDYKKSIELHEKALEFDLKKFGESHPKLATRRSNLALTYQDLGKYQKAADLLEIALASELRSFGENHPNVARCQLNLGAVLINLKEYQEAHKLIERAFKIFIDRFGASHPDTERTKGWLDKVKGLLAGK</sequence>
<evidence type="ECO:0000313" key="5">
    <source>
        <dbReference type="EMBL" id="MDN5211930.1"/>
    </source>
</evidence>
<protein>
    <submittedName>
        <fullName evidence="5">Tetratricopeptide repeat protein</fullName>
    </submittedName>
</protein>
<dbReference type="PANTHER" id="PTHR45641:SF19">
    <property type="entry name" value="NEPHROCYSTIN-3"/>
    <property type="match status" value="1"/>
</dbReference>
<dbReference type="SUPFAM" id="SSF81901">
    <property type="entry name" value="HCP-like"/>
    <property type="match status" value="1"/>
</dbReference>
<keyword evidence="6" id="KW-1185">Reference proteome</keyword>
<dbReference type="RefSeq" id="WP_346757257.1">
    <property type="nucleotide sequence ID" value="NZ_JAUJEB010000001.1"/>
</dbReference>
<evidence type="ECO:0000259" key="4">
    <source>
        <dbReference type="Pfam" id="PF00931"/>
    </source>
</evidence>
<feature type="repeat" description="TPR" evidence="3">
    <location>
        <begin position="503"/>
        <end position="536"/>
    </location>
</feature>
<keyword evidence="2 3" id="KW-0802">TPR repeat</keyword>
<gene>
    <name evidence="5" type="ORF">QQ020_07700</name>
</gene>
<dbReference type="EMBL" id="JAUJEB010000001">
    <property type="protein sequence ID" value="MDN5211930.1"/>
    <property type="molecule type" value="Genomic_DNA"/>
</dbReference>